<feature type="compositionally biased region" description="Basic residues" evidence="1">
    <location>
        <begin position="59"/>
        <end position="71"/>
    </location>
</feature>
<feature type="compositionally biased region" description="Basic and acidic residues" evidence="1">
    <location>
        <begin position="140"/>
        <end position="150"/>
    </location>
</feature>
<feature type="compositionally biased region" description="Basic and acidic residues" evidence="1">
    <location>
        <begin position="41"/>
        <end position="52"/>
    </location>
</feature>
<feature type="compositionally biased region" description="Basic and acidic residues" evidence="1">
    <location>
        <begin position="72"/>
        <end position="83"/>
    </location>
</feature>
<name>A0A6V7QF99_ANACO</name>
<accession>A0A6V7QF99</accession>
<evidence type="ECO:0000313" key="2">
    <source>
        <dbReference type="EMBL" id="CAD1841829.1"/>
    </source>
</evidence>
<gene>
    <name evidence="2" type="ORF">CB5_LOCUS25040</name>
</gene>
<feature type="region of interest" description="Disordered" evidence="1">
    <location>
        <begin position="29"/>
        <end position="83"/>
    </location>
</feature>
<feature type="region of interest" description="Disordered" evidence="1">
    <location>
        <begin position="138"/>
        <end position="157"/>
    </location>
</feature>
<proteinExistence type="predicted"/>
<organism evidence="2">
    <name type="scientific">Ananas comosus var. bracteatus</name>
    <name type="common">red pineapple</name>
    <dbReference type="NCBI Taxonomy" id="296719"/>
    <lineage>
        <taxon>Eukaryota</taxon>
        <taxon>Viridiplantae</taxon>
        <taxon>Streptophyta</taxon>
        <taxon>Embryophyta</taxon>
        <taxon>Tracheophyta</taxon>
        <taxon>Spermatophyta</taxon>
        <taxon>Magnoliopsida</taxon>
        <taxon>Liliopsida</taxon>
        <taxon>Poales</taxon>
        <taxon>Bromeliaceae</taxon>
        <taxon>Bromelioideae</taxon>
        <taxon>Ananas</taxon>
    </lineage>
</organism>
<reference evidence="2" key="1">
    <citation type="submission" date="2020-07" db="EMBL/GenBank/DDBJ databases">
        <authorList>
            <person name="Lin J."/>
        </authorList>
    </citation>
    <scope>NUCLEOTIDE SEQUENCE</scope>
</reference>
<dbReference type="EMBL" id="LR862135">
    <property type="protein sequence ID" value="CAD1841829.1"/>
    <property type="molecule type" value="Genomic_DNA"/>
</dbReference>
<evidence type="ECO:0000256" key="1">
    <source>
        <dbReference type="SAM" id="MobiDB-lite"/>
    </source>
</evidence>
<dbReference type="AlphaFoldDB" id="A0A6V7QF99"/>
<protein>
    <submittedName>
        <fullName evidence="2">Uncharacterized protein</fullName>
    </submittedName>
</protein>
<sequence length="157" mass="17588">MPTISIYLEDKPTINPPRYLIPIRRDVENGGIAPSPASSRCYDDERTLEPHRGATSAKLQHHRAPPPHARIKSREREEKEPAKELLSASLYAAKQPESSCSPIRRNVPIPMLTPALASPLSPFCVYFAQTRLGLVPTPSRRVDKPQKAEHQGYYILS</sequence>